<comment type="catalytic activity">
    <reaction evidence="4 5">
        <text>L-glutaminyl-[peptide chain release factor] + S-adenosyl-L-methionine = N(5)-methyl-L-glutaminyl-[peptide chain release factor] + S-adenosyl-L-homocysteine + H(+)</text>
        <dbReference type="Rhea" id="RHEA:42896"/>
        <dbReference type="Rhea" id="RHEA-COMP:10271"/>
        <dbReference type="Rhea" id="RHEA-COMP:10272"/>
        <dbReference type="ChEBI" id="CHEBI:15378"/>
        <dbReference type="ChEBI" id="CHEBI:30011"/>
        <dbReference type="ChEBI" id="CHEBI:57856"/>
        <dbReference type="ChEBI" id="CHEBI:59789"/>
        <dbReference type="ChEBI" id="CHEBI:61891"/>
        <dbReference type="EC" id="2.1.1.297"/>
    </reaction>
</comment>
<evidence type="ECO:0000313" key="8">
    <source>
        <dbReference type="EMBL" id="MET3587048.1"/>
    </source>
</evidence>
<feature type="binding site" evidence="5">
    <location>
        <position position="148"/>
    </location>
    <ligand>
        <name>S-adenosyl-L-methionine</name>
        <dbReference type="ChEBI" id="CHEBI:59789"/>
    </ligand>
</feature>
<dbReference type="InterPro" id="IPR004556">
    <property type="entry name" value="HemK-like"/>
</dbReference>
<dbReference type="InterPro" id="IPR029063">
    <property type="entry name" value="SAM-dependent_MTases_sf"/>
</dbReference>
<feature type="binding site" evidence="5">
    <location>
        <position position="191"/>
    </location>
    <ligand>
        <name>S-adenosyl-L-methionine</name>
        <dbReference type="ChEBI" id="CHEBI:59789"/>
    </ligand>
</feature>
<dbReference type="NCBIfam" id="TIGR00536">
    <property type="entry name" value="hemK_fam"/>
    <property type="match status" value="1"/>
</dbReference>
<evidence type="ECO:0000313" key="9">
    <source>
        <dbReference type="Proteomes" id="UP001549031"/>
    </source>
</evidence>
<dbReference type="Pfam" id="PF17827">
    <property type="entry name" value="PrmC_N"/>
    <property type="match status" value="1"/>
</dbReference>
<reference evidence="8 9" key="1">
    <citation type="submission" date="2024-06" db="EMBL/GenBank/DDBJ databases">
        <title>Genomic Encyclopedia of Type Strains, Phase IV (KMG-IV): sequencing the most valuable type-strain genomes for metagenomic binning, comparative biology and taxonomic classification.</title>
        <authorList>
            <person name="Goeker M."/>
        </authorList>
    </citation>
    <scope>NUCLEOTIDE SEQUENCE [LARGE SCALE GENOMIC DNA]</scope>
    <source>
        <strain evidence="8 9">DSM 105042</strain>
    </source>
</reference>
<comment type="caution">
    <text evidence="8">The sequence shown here is derived from an EMBL/GenBank/DDBJ whole genome shotgun (WGS) entry which is preliminary data.</text>
</comment>
<feature type="domain" description="Methyltransferase small" evidence="6">
    <location>
        <begin position="115"/>
        <end position="198"/>
    </location>
</feature>
<dbReference type="PANTHER" id="PTHR18895">
    <property type="entry name" value="HEMK METHYLTRANSFERASE"/>
    <property type="match status" value="1"/>
</dbReference>
<evidence type="ECO:0000256" key="3">
    <source>
        <dbReference type="ARBA" id="ARBA00022691"/>
    </source>
</evidence>
<dbReference type="Gene3D" id="3.40.50.150">
    <property type="entry name" value="Vaccinia Virus protein VP39"/>
    <property type="match status" value="1"/>
</dbReference>
<evidence type="ECO:0000256" key="5">
    <source>
        <dbReference type="HAMAP-Rule" id="MF_02126"/>
    </source>
</evidence>
<dbReference type="SUPFAM" id="SSF53335">
    <property type="entry name" value="S-adenosyl-L-methionine-dependent methyltransferases"/>
    <property type="match status" value="1"/>
</dbReference>
<dbReference type="PROSITE" id="PS00092">
    <property type="entry name" value="N6_MTASE"/>
    <property type="match status" value="1"/>
</dbReference>
<sequence>MTRLGAAVADARARFAAAGLADAPMEARVLIGGLLGLSSMEVFAGEDLVLTDEQMGTIEDAVVRRLKREPVHRILGEREFHGMVLKLSKETLEPRPDTETLVDRVLPRLRQIVAAQGAARVLDLGTGTGAIILALLKECAGAIGFATDISDGALETARANAVRLGLSDRLETVRSNWFEAISGRFDIIVSNPPYIQSSVVAELEPEVRDFDPPRALDGGADGLDAYRAIAAGALKRLASGGVLGVEIGYDQKDSVTDVFAQAGFQVVEAACDYGGNDRVLLFSKAAGA</sequence>
<evidence type="ECO:0000256" key="4">
    <source>
        <dbReference type="ARBA" id="ARBA00048391"/>
    </source>
</evidence>
<dbReference type="RefSeq" id="WP_247245025.1">
    <property type="nucleotide sequence ID" value="NZ_JALJRA010000012.1"/>
</dbReference>
<dbReference type="InterPro" id="IPR050320">
    <property type="entry name" value="N5-glutamine_MTase"/>
</dbReference>
<dbReference type="PRINTS" id="PR00507">
    <property type="entry name" value="N12N6MTFRASE"/>
</dbReference>
<dbReference type="HAMAP" id="MF_02126">
    <property type="entry name" value="RF_methyltr_PrmC"/>
    <property type="match status" value="1"/>
</dbReference>
<evidence type="ECO:0000256" key="2">
    <source>
        <dbReference type="ARBA" id="ARBA00022679"/>
    </source>
</evidence>
<feature type="binding site" evidence="5">
    <location>
        <position position="177"/>
    </location>
    <ligand>
        <name>S-adenosyl-L-methionine</name>
        <dbReference type="ChEBI" id="CHEBI:59789"/>
    </ligand>
</feature>
<dbReference type="GO" id="GO:0032259">
    <property type="term" value="P:methylation"/>
    <property type="evidence" value="ECO:0007669"/>
    <property type="project" value="UniProtKB-KW"/>
</dbReference>
<accession>A0ABV2H936</accession>
<comment type="similarity">
    <text evidence="5">Belongs to the protein N5-glutamine methyltransferase family. PrmC subfamily.</text>
</comment>
<keyword evidence="3 5" id="KW-0949">S-adenosyl-L-methionine</keyword>
<name>A0ABV2H936_9HYPH</name>
<organism evidence="8 9">
    <name type="scientific">Pseudorhizobium tarimense</name>
    <dbReference type="NCBI Taxonomy" id="1079109"/>
    <lineage>
        <taxon>Bacteria</taxon>
        <taxon>Pseudomonadati</taxon>
        <taxon>Pseudomonadota</taxon>
        <taxon>Alphaproteobacteria</taxon>
        <taxon>Hyphomicrobiales</taxon>
        <taxon>Rhizobiaceae</taxon>
        <taxon>Rhizobium/Agrobacterium group</taxon>
        <taxon>Pseudorhizobium</taxon>
    </lineage>
</organism>
<dbReference type="NCBIfam" id="TIGR03534">
    <property type="entry name" value="RF_mod_PrmC"/>
    <property type="match status" value="1"/>
</dbReference>
<dbReference type="InterPro" id="IPR040758">
    <property type="entry name" value="PrmC_N"/>
</dbReference>
<dbReference type="EMBL" id="JBEPLJ010000012">
    <property type="protein sequence ID" value="MET3587048.1"/>
    <property type="molecule type" value="Genomic_DNA"/>
</dbReference>
<evidence type="ECO:0000259" key="7">
    <source>
        <dbReference type="Pfam" id="PF17827"/>
    </source>
</evidence>
<dbReference type="InterPro" id="IPR007848">
    <property type="entry name" value="Small_mtfrase_dom"/>
</dbReference>
<keyword evidence="1 5" id="KW-0489">Methyltransferase</keyword>
<feature type="binding site" evidence="5">
    <location>
        <begin position="191"/>
        <end position="194"/>
    </location>
    <ligand>
        <name>substrate</name>
    </ligand>
</feature>
<feature type="domain" description="Release factor glutamine methyltransferase N-terminal" evidence="7">
    <location>
        <begin position="7"/>
        <end position="76"/>
    </location>
</feature>
<dbReference type="EC" id="2.1.1.297" evidence="5"/>
<comment type="function">
    <text evidence="5">Methylates the class 1 translation termination release factors RF1/PrfA and RF2/PrfB on the glutamine residue of the universally conserved GGQ motif.</text>
</comment>
<keyword evidence="9" id="KW-1185">Reference proteome</keyword>
<gene>
    <name evidence="5" type="primary">prmC</name>
    <name evidence="8" type="ORF">ABID21_003170</name>
</gene>
<protein>
    <recommendedName>
        <fullName evidence="5">Release factor glutamine methyltransferase</fullName>
        <shortName evidence="5">RF MTase</shortName>
        <ecNumber evidence="5">2.1.1.297</ecNumber>
    </recommendedName>
    <alternativeName>
        <fullName evidence="5">N5-glutamine methyltransferase PrmC</fullName>
    </alternativeName>
    <alternativeName>
        <fullName evidence="5">Protein-(glutamine-N5) MTase PrmC</fullName>
    </alternativeName>
    <alternativeName>
        <fullName evidence="5">Protein-glutamine N-methyltransferase PrmC</fullName>
    </alternativeName>
</protein>
<dbReference type="PANTHER" id="PTHR18895:SF74">
    <property type="entry name" value="MTRF1L RELEASE FACTOR GLUTAMINE METHYLTRANSFERASE"/>
    <property type="match status" value="1"/>
</dbReference>
<dbReference type="Gene3D" id="1.10.8.10">
    <property type="entry name" value="DNA helicase RuvA subunit, C-terminal domain"/>
    <property type="match status" value="1"/>
</dbReference>
<keyword evidence="2 5" id="KW-0808">Transferase</keyword>
<evidence type="ECO:0000256" key="1">
    <source>
        <dbReference type="ARBA" id="ARBA00022603"/>
    </source>
</evidence>
<dbReference type="GO" id="GO:0102559">
    <property type="term" value="F:peptide chain release factor N(5)-glutamine methyltransferase activity"/>
    <property type="evidence" value="ECO:0007669"/>
    <property type="project" value="UniProtKB-EC"/>
</dbReference>
<feature type="binding site" evidence="5">
    <location>
        <begin position="125"/>
        <end position="129"/>
    </location>
    <ligand>
        <name>S-adenosyl-L-methionine</name>
        <dbReference type="ChEBI" id="CHEBI:59789"/>
    </ligand>
</feature>
<proteinExistence type="inferred from homology"/>
<evidence type="ECO:0000259" key="6">
    <source>
        <dbReference type="Pfam" id="PF05175"/>
    </source>
</evidence>
<dbReference type="Proteomes" id="UP001549031">
    <property type="component" value="Unassembled WGS sequence"/>
</dbReference>
<dbReference type="InterPro" id="IPR019874">
    <property type="entry name" value="RF_methyltr_PrmC"/>
</dbReference>
<dbReference type="InterPro" id="IPR002052">
    <property type="entry name" value="DNA_methylase_N6_adenine_CS"/>
</dbReference>
<dbReference type="Pfam" id="PF05175">
    <property type="entry name" value="MTS"/>
    <property type="match status" value="1"/>
</dbReference>
<dbReference type="CDD" id="cd02440">
    <property type="entry name" value="AdoMet_MTases"/>
    <property type="match status" value="1"/>
</dbReference>